<dbReference type="InterPro" id="IPR013201">
    <property type="entry name" value="Prot_inhib_I29"/>
</dbReference>
<dbReference type="PRINTS" id="PR00705">
    <property type="entry name" value="PAPAIN"/>
</dbReference>
<feature type="region of interest" description="Disordered" evidence="4">
    <location>
        <begin position="399"/>
        <end position="438"/>
    </location>
</feature>
<dbReference type="InterPro" id="IPR000169">
    <property type="entry name" value="Pept_cys_AS"/>
</dbReference>
<dbReference type="EMBL" id="HBIX01000417">
    <property type="protein sequence ID" value="CAE0707610.1"/>
    <property type="molecule type" value="Transcribed_RNA"/>
</dbReference>
<dbReference type="InterPro" id="IPR038765">
    <property type="entry name" value="Papain-like_cys_pep_sf"/>
</dbReference>
<dbReference type="Pfam" id="PF08246">
    <property type="entry name" value="Inhibitor_I29"/>
    <property type="match status" value="1"/>
</dbReference>
<organism evidence="8">
    <name type="scientific">Pseudo-nitzschia australis</name>
    <dbReference type="NCBI Taxonomy" id="44445"/>
    <lineage>
        <taxon>Eukaryota</taxon>
        <taxon>Sar</taxon>
        <taxon>Stramenopiles</taxon>
        <taxon>Ochrophyta</taxon>
        <taxon>Bacillariophyta</taxon>
        <taxon>Bacillariophyceae</taxon>
        <taxon>Bacillariophycidae</taxon>
        <taxon>Bacillariales</taxon>
        <taxon>Bacillariaceae</taxon>
        <taxon>Pseudo-nitzschia</taxon>
    </lineage>
</organism>
<accession>A0A7S4A968</accession>
<reference evidence="8" key="1">
    <citation type="submission" date="2021-01" db="EMBL/GenBank/DDBJ databases">
        <authorList>
            <person name="Corre E."/>
            <person name="Pelletier E."/>
            <person name="Niang G."/>
            <person name="Scheremetjew M."/>
            <person name="Finn R."/>
            <person name="Kale V."/>
            <person name="Holt S."/>
            <person name="Cochrane G."/>
            <person name="Meng A."/>
            <person name="Brown T."/>
            <person name="Cohen L."/>
        </authorList>
    </citation>
    <scope>NUCLEOTIDE SEQUENCE</scope>
    <source>
        <strain evidence="8">10249 10 AB</strain>
    </source>
</reference>
<evidence type="ECO:0000256" key="1">
    <source>
        <dbReference type="ARBA" id="ARBA00008455"/>
    </source>
</evidence>
<evidence type="ECO:0000256" key="3">
    <source>
        <dbReference type="ARBA" id="ARBA00023157"/>
    </source>
</evidence>
<sequence>MTTTHALMSLALLVILLDNGNAELSSSSAAVEQGFGEESISSPALESESILGFEAWEMSHRNNEIDKHKHYHSEDERLLRKRIFYRNKVLVEKHNAAYDAGHTSWKMTLNSPFADLTADEFSSLYLMDPQQCSATTSTSNDAAEVTAPTGKTTLEANDKTLSVDWRTKGIMTPVKDQGHCGSCWTFSTSGCLEAHTCLAYNKDCSHWKGLAEQQLVDCAGGFNNFGCSGGLPSQAYEYIKYSGGMDFENSYEYKATDGKECLAGDGVVGAKVAEVYNITSGDEDDLVTAISQVGPVSIAYQVSPDFRFYKHGVYDSYNVTSNSTMCNNTNMDVNHAVVAIGLGTTADSKHNNDGDGGTPFYIVRNSWGTSWGMEGHFWMKRGENLCGVSDCASYPIVPVPAKNKKSTTKKNQHPKANGEKHPDNNGNDNDNGNTDKDEAATVLVGAAEGGVNTHQSPYLRKKLDLSTSNILVN</sequence>
<evidence type="ECO:0000259" key="6">
    <source>
        <dbReference type="SMART" id="SM00645"/>
    </source>
</evidence>
<dbReference type="Pfam" id="PF00112">
    <property type="entry name" value="Peptidase_C1"/>
    <property type="match status" value="1"/>
</dbReference>
<feature type="compositionally biased region" description="Basic residues" evidence="4">
    <location>
        <begin position="402"/>
        <end position="413"/>
    </location>
</feature>
<dbReference type="CDD" id="cd02248">
    <property type="entry name" value="Peptidase_C1A"/>
    <property type="match status" value="1"/>
</dbReference>
<evidence type="ECO:0000256" key="5">
    <source>
        <dbReference type="SAM" id="SignalP"/>
    </source>
</evidence>
<gene>
    <name evidence="8" type="ORF">PAUS00366_LOCUS330</name>
</gene>
<keyword evidence="2" id="KW-0865">Zymogen</keyword>
<evidence type="ECO:0000256" key="2">
    <source>
        <dbReference type="ARBA" id="ARBA00023145"/>
    </source>
</evidence>
<dbReference type="SMART" id="SM00848">
    <property type="entry name" value="Inhibitor_I29"/>
    <property type="match status" value="1"/>
</dbReference>
<proteinExistence type="inferred from homology"/>
<dbReference type="AlphaFoldDB" id="A0A7S4A968"/>
<evidence type="ECO:0000313" key="8">
    <source>
        <dbReference type="EMBL" id="CAE0707610.1"/>
    </source>
</evidence>
<dbReference type="Gene3D" id="3.90.70.10">
    <property type="entry name" value="Cysteine proteinases"/>
    <property type="match status" value="1"/>
</dbReference>
<protein>
    <recommendedName>
        <fullName evidence="9">Peptidase C1A papain C-terminal domain-containing protein</fullName>
    </recommendedName>
</protein>
<name>A0A7S4A968_9STRA</name>
<dbReference type="SUPFAM" id="SSF54001">
    <property type="entry name" value="Cysteine proteinases"/>
    <property type="match status" value="1"/>
</dbReference>
<dbReference type="SMART" id="SM00645">
    <property type="entry name" value="Pept_C1"/>
    <property type="match status" value="1"/>
</dbReference>
<dbReference type="PROSITE" id="PS00139">
    <property type="entry name" value="THIOL_PROTEASE_CYS"/>
    <property type="match status" value="1"/>
</dbReference>
<feature type="domain" description="Cathepsin propeptide inhibitor" evidence="7">
    <location>
        <begin position="53"/>
        <end position="121"/>
    </location>
</feature>
<evidence type="ECO:0000259" key="7">
    <source>
        <dbReference type="SMART" id="SM00848"/>
    </source>
</evidence>
<evidence type="ECO:0008006" key="9">
    <source>
        <dbReference type="Google" id="ProtNLM"/>
    </source>
</evidence>
<dbReference type="FunFam" id="3.90.70.10:FF:000332">
    <property type="entry name" value="Cathepsin L1"/>
    <property type="match status" value="1"/>
</dbReference>
<dbReference type="GO" id="GO:0006508">
    <property type="term" value="P:proteolysis"/>
    <property type="evidence" value="ECO:0007669"/>
    <property type="project" value="InterPro"/>
</dbReference>
<keyword evidence="3" id="KW-1015">Disulfide bond</keyword>
<feature type="signal peptide" evidence="5">
    <location>
        <begin position="1"/>
        <end position="22"/>
    </location>
</feature>
<evidence type="ECO:0000256" key="4">
    <source>
        <dbReference type="SAM" id="MobiDB-lite"/>
    </source>
</evidence>
<dbReference type="PANTHER" id="PTHR12411">
    <property type="entry name" value="CYSTEINE PROTEASE FAMILY C1-RELATED"/>
    <property type="match status" value="1"/>
</dbReference>
<keyword evidence="5" id="KW-0732">Signal</keyword>
<dbReference type="InterPro" id="IPR000668">
    <property type="entry name" value="Peptidase_C1A_C"/>
</dbReference>
<comment type="similarity">
    <text evidence="1">Belongs to the peptidase C1 family.</text>
</comment>
<dbReference type="GO" id="GO:0008234">
    <property type="term" value="F:cysteine-type peptidase activity"/>
    <property type="evidence" value="ECO:0007669"/>
    <property type="project" value="InterPro"/>
</dbReference>
<feature type="domain" description="Peptidase C1A papain C-terminal" evidence="6">
    <location>
        <begin position="159"/>
        <end position="396"/>
    </location>
</feature>
<dbReference type="InterPro" id="IPR013128">
    <property type="entry name" value="Peptidase_C1A"/>
</dbReference>
<dbReference type="InterPro" id="IPR039417">
    <property type="entry name" value="Peptidase_C1A_papain-like"/>
</dbReference>
<feature type="chain" id="PRO_5031460889" description="Peptidase C1A papain C-terminal domain-containing protein" evidence="5">
    <location>
        <begin position="23"/>
        <end position="473"/>
    </location>
</feature>